<sequence>MAARPGVFNECVVAFVPSNELAPKLIGDLSRIVEDNGGTICEPRRNGSIPIEKATHIVSNTINFEQYVESQAIMIPVVSEHWISTSVMRRKVAQVRPFSPDPRMIFAEIVVTCADLPLMDKESIIGATMALGGQESKDVTRLTTHICALSMDAPKVKVALEKGFKGKIVLPHW</sequence>
<dbReference type="GO" id="GO:0005634">
    <property type="term" value="C:nucleus"/>
    <property type="evidence" value="ECO:0007669"/>
    <property type="project" value="TreeGrafter"/>
</dbReference>
<reference evidence="2 3" key="1">
    <citation type="journal article" date="2011" name="PLoS Genet.">
        <title>Genome sequencing and comparative transcriptomics of the model entomopathogenic fungi Metarhizium anisopliae and M. acridum.</title>
        <authorList>
            <person name="Gao Q."/>
            <person name="Jin K."/>
            <person name="Ying S.H."/>
            <person name="Zhang Y."/>
            <person name="Xiao G."/>
            <person name="Shang Y."/>
            <person name="Duan Z."/>
            <person name="Hu X."/>
            <person name="Xie X.Q."/>
            <person name="Zhou G."/>
            <person name="Peng G."/>
            <person name="Luo Z."/>
            <person name="Huang W."/>
            <person name="Wang B."/>
            <person name="Fang W."/>
            <person name="Wang S."/>
            <person name="Zhong Y."/>
            <person name="Ma L.J."/>
            <person name="St Leger R.J."/>
            <person name="Zhao G.P."/>
            <person name="Pei Y."/>
            <person name="Feng M.G."/>
            <person name="Xia Y."/>
            <person name="Wang C."/>
        </authorList>
    </citation>
    <scope>NUCLEOTIDE SEQUENCE [LARGE SCALE GENOMIC DNA]</scope>
    <source>
        <strain evidence="2 3">CQMa 102</strain>
    </source>
</reference>
<dbReference type="GO" id="GO:0035361">
    <property type="term" value="C:Cul8-RING ubiquitin ligase complex"/>
    <property type="evidence" value="ECO:0007669"/>
    <property type="project" value="TreeGrafter"/>
</dbReference>
<dbReference type="CDD" id="cd00027">
    <property type="entry name" value="BRCT"/>
    <property type="match status" value="1"/>
</dbReference>
<dbReference type="EMBL" id="GL698490">
    <property type="protein sequence ID" value="EFY90501.1"/>
    <property type="molecule type" value="Genomic_DNA"/>
</dbReference>
<dbReference type="Gene3D" id="3.40.50.10190">
    <property type="entry name" value="BRCT domain"/>
    <property type="match status" value="2"/>
</dbReference>
<feature type="domain" description="BRCT" evidence="1">
    <location>
        <begin position="3"/>
        <end position="100"/>
    </location>
</feature>
<feature type="domain" description="BRCT" evidence="1">
    <location>
        <begin position="101"/>
        <end position="173"/>
    </location>
</feature>
<dbReference type="InterPro" id="IPR053036">
    <property type="entry name" value="CellCycle_DNARepair_Reg"/>
</dbReference>
<name>E9E0U7_METAQ</name>
<dbReference type="Pfam" id="PF16589">
    <property type="entry name" value="BRCT_2"/>
    <property type="match status" value="1"/>
</dbReference>
<dbReference type="eggNOG" id="KOG2043">
    <property type="taxonomic scope" value="Eukaryota"/>
</dbReference>
<dbReference type="InParanoid" id="E9E0U7"/>
<accession>E9E0U7</accession>
<protein>
    <submittedName>
        <fullName evidence="2">BRCT domain-containing protein</fullName>
    </submittedName>
</protein>
<dbReference type="PANTHER" id="PTHR47667">
    <property type="entry name" value="REGULATOR OF TY1 TRANSPOSITION PROTEIN 107"/>
    <property type="match status" value="1"/>
</dbReference>
<dbReference type="OrthoDB" id="342264at2759"/>
<evidence type="ECO:0000259" key="1">
    <source>
        <dbReference type="PROSITE" id="PS50172"/>
    </source>
</evidence>
<dbReference type="GO" id="GO:0006302">
    <property type="term" value="P:double-strand break repair"/>
    <property type="evidence" value="ECO:0007669"/>
    <property type="project" value="TreeGrafter"/>
</dbReference>
<dbReference type="AlphaFoldDB" id="E9E0U7"/>
<proteinExistence type="predicted"/>
<dbReference type="HOGENOM" id="CLU_1517535_0_0_1"/>
<dbReference type="STRING" id="655827.E9E0U7"/>
<dbReference type="CDD" id="cd18436">
    <property type="entry name" value="BRCT_BRC1_like_rpt2"/>
    <property type="match status" value="1"/>
</dbReference>
<dbReference type="SUPFAM" id="SSF52113">
    <property type="entry name" value="BRCT domain"/>
    <property type="match status" value="2"/>
</dbReference>
<dbReference type="OMA" id="EYEACID"/>
<dbReference type="KEGG" id="maw:19247806"/>
<evidence type="ECO:0000313" key="2">
    <source>
        <dbReference type="EMBL" id="EFY90501.1"/>
    </source>
</evidence>
<dbReference type="InterPro" id="IPR001357">
    <property type="entry name" value="BRCT_dom"/>
</dbReference>
<gene>
    <name evidence="2" type="ORF">MAC_03495</name>
</gene>
<dbReference type="PROSITE" id="PS50172">
    <property type="entry name" value="BRCT"/>
    <property type="match status" value="2"/>
</dbReference>
<evidence type="ECO:0000313" key="3">
    <source>
        <dbReference type="Proteomes" id="UP000002499"/>
    </source>
</evidence>
<dbReference type="InterPro" id="IPR036420">
    <property type="entry name" value="BRCT_dom_sf"/>
</dbReference>
<keyword evidence="3" id="KW-1185">Reference proteome</keyword>
<dbReference type="GeneID" id="19247806"/>
<organism evidence="3">
    <name type="scientific">Metarhizium acridum (strain CQMa 102)</name>
    <dbReference type="NCBI Taxonomy" id="655827"/>
    <lineage>
        <taxon>Eukaryota</taxon>
        <taxon>Fungi</taxon>
        <taxon>Dikarya</taxon>
        <taxon>Ascomycota</taxon>
        <taxon>Pezizomycotina</taxon>
        <taxon>Sordariomycetes</taxon>
        <taxon>Hypocreomycetidae</taxon>
        <taxon>Hypocreales</taxon>
        <taxon>Clavicipitaceae</taxon>
        <taxon>Metarhizium</taxon>
    </lineage>
</organism>
<dbReference type="PANTHER" id="PTHR47667:SF1">
    <property type="entry name" value="REGULATOR OF TY1 TRANSPOSITION PROTEIN 107"/>
    <property type="match status" value="1"/>
</dbReference>
<dbReference type="GO" id="GO:1990683">
    <property type="term" value="P:DNA double-strand break attachment to nuclear envelope"/>
    <property type="evidence" value="ECO:0007669"/>
    <property type="project" value="TreeGrafter"/>
</dbReference>
<dbReference type="Proteomes" id="UP000002499">
    <property type="component" value="Unassembled WGS sequence"/>
</dbReference>